<dbReference type="Proteomes" id="UP000076079">
    <property type="component" value="Chromosome"/>
</dbReference>
<reference evidence="2" key="2">
    <citation type="submission" date="2016-04" db="EMBL/GenBank/DDBJ databases">
        <title>First Complete Genome Sequence of a Subdivision 6 Acidobacterium.</title>
        <authorList>
            <person name="Huang S."/>
            <person name="Vieira S."/>
            <person name="Bunk B."/>
            <person name="Riedel T."/>
            <person name="Sproeer C."/>
            <person name="Overmann J."/>
        </authorList>
    </citation>
    <scope>NUCLEOTIDE SEQUENCE [LARGE SCALE GENOMIC DNA]</scope>
    <source>
        <strain evidence="2">DSM 100886 HEG_-6_39</strain>
    </source>
</reference>
<protein>
    <submittedName>
        <fullName evidence="1">Uncharacterized protein</fullName>
    </submittedName>
</protein>
<dbReference type="KEGG" id="abac:LuPra_01320"/>
<accession>A0A143PHS1</accession>
<reference evidence="1 2" key="1">
    <citation type="journal article" date="2016" name="Genome Announc.">
        <title>First Complete Genome Sequence of a Subdivision 6 Acidobacterium Strain.</title>
        <authorList>
            <person name="Huang S."/>
            <person name="Vieira S."/>
            <person name="Bunk B."/>
            <person name="Riedel T."/>
            <person name="Sproer C."/>
            <person name="Overmann J."/>
        </authorList>
    </citation>
    <scope>NUCLEOTIDE SEQUENCE [LARGE SCALE GENOMIC DNA]</scope>
    <source>
        <strain evidence="2">DSM 100886 HEG_-6_39</strain>
    </source>
</reference>
<proteinExistence type="predicted"/>
<dbReference type="EMBL" id="CP015136">
    <property type="protein sequence ID" value="AMY08132.1"/>
    <property type="molecule type" value="Genomic_DNA"/>
</dbReference>
<dbReference type="RefSeq" id="WP_110169996.1">
    <property type="nucleotide sequence ID" value="NZ_CP015136.1"/>
</dbReference>
<name>A0A143PHS1_LUTPR</name>
<sequence length="256" mass="27929">MDGRDSIQSLLVRRKLTRAIADVARAQMLGYLAVLAPLLRPRAVLGDFIHGNTKEGAPRAEKAYKELQASYAAIAPSRPFHLTDDLTPPLSFAGNGLDITPVEYPHAIGSGDDARTIMVRRPFTWSLTYAGYAPTRLPDLVATRTRASDALQQFVLSHLLLRVVIDNSPGLESLLEAVHFPLTTTTTAATGTLPVTRIGFVVGTTLPRDEVILETAELTGMDAFEEVINFDDLKALDDPFRDRVYALARQHAPGVV</sequence>
<dbReference type="STRING" id="1855912.LuPra_01320"/>
<evidence type="ECO:0000313" key="1">
    <source>
        <dbReference type="EMBL" id="AMY08132.1"/>
    </source>
</evidence>
<gene>
    <name evidence="1" type="ORF">LuPra_01320</name>
</gene>
<dbReference type="OrthoDB" id="8566003at2"/>
<organism evidence="1 2">
    <name type="scientific">Luteitalea pratensis</name>
    <dbReference type="NCBI Taxonomy" id="1855912"/>
    <lineage>
        <taxon>Bacteria</taxon>
        <taxon>Pseudomonadati</taxon>
        <taxon>Acidobacteriota</taxon>
        <taxon>Vicinamibacteria</taxon>
        <taxon>Vicinamibacterales</taxon>
        <taxon>Vicinamibacteraceae</taxon>
        <taxon>Luteitalea</taxon>
    </lineage>
</organism>
<evidence type="ECO:0000313" key="2">
    <source>
        <dbReference type="Proteomes" id="UP000076079"/>
    </source>
</evidence>
<keyword evidence="2" id="KW-1185">Reference proteome</keyword>
<dbReference type="AlphaFoldDB" id="A0A143PHS1"/>